<evidence type="ECO:0000313" key="7">
    <source>
        <dbReference type="Proteomes" id="UP000192276"/>
    </source>
</evidence>
<dbReference type="PANTHER" id="PTHR38478:SF1">
    <property type="entry name" value="ZINC DEPENDENT METALLOPROTEASE DOMAIN LIPOPROTEIN"/>
    <property type="match status" value="1"/>
</dbReference>
<feature type="compositionally biased region" description="Low complexity" evidence="1">
    <location>
        <begin position="29"/>
        <end position="45"/>
    </location>
</feature>
<dbReference type="GO" id="GO:0008237">
    <property type="term" value="F:metallopeptidase activity"/>
    <property type="evidence" value="ECO:0007669"/>
    <property type="project" value="InterPro"/>
</dbReference>
<dbReference type="OrthoDB" id="9776599at2"/>
<evidence type="ECO:0000313" key="6">
    <source>
        <dbReference type="EMBL" id="OQP58870.1"/>
    </source>
</evidence>
<evidence type="ECO:0000256" key="1">
    <source>
        <dbReference type="SAM" id="MobiDB-lite"/>
    </source>
</evidence>
<dbReference type="InterPro" id="IPR032534">
    <property type="entry name" value="EcxA_zinc-bd"/>
</dbReference>
<feature type="domain" description="EcxA zinc-binding" evidence="3">
    <location>
        <begin position="447"/>
        <end position="755"/>
    </location>
</feature>
<dbReference type="CDD" id="cd04276">
    <property type="entry name" value="ZnMc_MMP_like_2"/>
    <property type="match status" value="1"/>
</dbReference>
<sequence>MRKKLLLLSTGFVIASMAFAQRRSPAPQPADTTKKAAAAATPNTPGMSRGGGPKAGPKPYAEVITSKAISRNGMFSVHKVDDRHFFEIPDSLIGRDILAVCRISRSAAGSRAQMLGYAGDQIGDNVIRFEKGPDDRIFLKSISYKEMSADTTENGMYTSVRNSNLQPIVGAFDVKAYNKEKGAFVLDVTDYLSGDNDILFFESGVKRVLGLTALLPASSYIAELKAFPGNVEIKTVKTYNRTIGPNIPGMMGAPGAAPATYELNSSLVLLPKVPMKARYFDSRVGYFATGFTDFDANPQGVKRISMITRWRLEPKPEDVEKYNRGELVEPKEPIIYYIDPATPKKWVPYLIAGVNDWQVAFEKAGFKNAIYAKEAPKNDSSWSVEDARHNVIVYKPSDIPNASGPHVHDPRSGEIMETHVNWYHNVMSLVHHWYMIQAAAIDPKARKMQFDDELMGQLIRFVSSHEVGHTLGLRHNFGSSSTVPVEMLRNKAFVEANGHTPSIMDYARFNYVAQPEDSISEKGIFPRIGDYDIWAIEWGYKWKPEFKTAADEASWLNKWIIERIGANKRLWFGTETDRDDPRCQNEDLGDNAMKAGAYGIKNLKRVLASLPEWTKEPNEGYGNLSDIYKELVGQYNRYMGHVAKYIGGITTTPKTIEEAGDVIEFTSKARQKEAMAFLQQQLFTTPTWLLDYKITGVTGINPAGMLAGVQVSTVSRLLNPGTLSKLDLFEQTKGKVAYTSIEMINDLKKGIWSELPLHKPIDAQRRMLQKGYVEALISIVAPTRAAAPGSMPQGGGGMAKITDASSLLKGHARSLMAEIKAAASLAPNQATRLHLQDIASRLSDALDNK</sequence>
<accession>A0A1V9FKL8</accession>
<feature type="domain" description="DUF5117" evidence="4">
    <location>
        <begin position="119"/>
        <end position="315"/>
    </location>
</feature>
<evidence type="ECO:0000259" key="4">
    <source>
        <dbReference type="Pfam" id="PF17148"/>
    </source>
</evidence>
<dbReference type="RefSeq" id="WP_081164761.1">
    <property type="nucleotide sequence ID" value="NZ_LWBP01000186.1"/>
</dbReference>
<keyword evidence="2" id="KW-0732">Signal</keyword>
<feature type="domain" description="DUF5118" evidence="5">
    <location>
        <begin position="57"/>
        <end position="105"/>
    </location>
</feature>
<evidence type="ECO:0000256" key="2">
    <source>
        <dbReference type="SAM" id="SignalP"/>
    </source>
</evidence>
<feature type="signal peptide" evidence="2">
    <location>
        <begin position="1"/>
        <end position="20"/>
    </location>
</feature>
<dbReference type="InterPro" id="IPR024079">
    <property type="entry name" value="MetalloPept_cat_dom_sf"/>
</dbReference>
<dbReference type="EMBL" id="LWBP01000186">
    <property type="protein sequence ID" value="OQP58870.1"/>
    <property type="molecule type" value="Genomic_DNA"/>
</dbReference>
<evidence type="ECO:0000259" key="5">
    <source>
        <dbReference type="Pfam" id="PF17162"/>
    </source>
</evidence>
<proteinExistence type="predicted"/>
<name>A0A1V9FKL8_9BACT</name>
<organism evidence="6 7">
    <name type="scientific">Niastella populi</name>
    <dbReference type="NCBI Taxonomy" id="550983"/>
    <lineage>
        <taxon>Bacteria</taxon>
        <taxon>Pseudomonadati</taxon>
        <taxon>Bacteroidota</taxon>
        <taxon>Chitinophagia</taxon>
        <taxon>Chitinophagales</taxon>
        <taxon>Chitinophagaceae</taxon>
        <taxon>Niastella</taxon>
    </lineage>
</organism>
<dbReference type="Pfam" id="PF17148">
    <property type="entry name" value="DUF5117"/>
    <property type="match status" value="1"/>
</dbReference>
<dbReference type="Proteomes" id="UP000192276">
    <property type="component" value="Unassembled WGS sequence"/>
</dbReference>
<dbReference type="InterPro" id="IPR034032">
    <property type="entry name" value="Zn_MMP-like_bac"/>
</dbReference>
<reference evidence="7" key="1">
    <citation type="submission" date="2016-04" db="EMBL/GenBank/DDBJ databases">
        <authorList>
            <person name="Chen L."/>
            <person name="Zhuang W."/>
            <person name="Wang G."/>
        </authorList>
    </citation>
    <scope>NUCLEOTIDE SEQUENCE [LARGE SCALE GENOMIC DNA]</scope>
    <source>
        <strain evidence="7">208</strain>
    </source>
</reference>
<keyword evidence="7" id="KW-1185">Reference proteome</keyword>
<dbReference type="STRING" id="550983.A4R26_22065"/>
<dbReference type="Gene3D" id="3.40.390.10">
    <property type="entry name" value="Collagenase (Catalytic Domain)"/>
    <property type="match status" value="1"/>
</dbReference>
<dbReference type="InterPro" id="IPR033428">
    <property type="entry name" value="DUF5118"/>
</dbReference>
<dbReference type="PANTHER" id="PTHR38478">
    <property type="entry name" value="PEPTIDASE M1A AND M12B"/>
    <property type="match status" value="1"/>
</dbReference>
<dbReference type="Pfam" id="PF16313">
    <property type="entry name" value="DUF4953"/>
    <property type="match status" value="1"/>
</dbReference>
<evidence type="ECO:0008006" key="8">
    <source>
        <dbReference type="Google" id="ProtNLM"/>
    </source>
</evidence>
<dbReference type="InterPro" id="IPR033413">
    <property type="entry name" value="DUF5117"/>
</dbReference>
<feature type="region of interest" description="Disordered" evidence="1">
    <location>
        <begin position="23"/>
        <end position="59"/>
    </location>
</feature>
<dbReference type="Pfam" id="PF17162">
    <property type="entry name" value="DUF5118"/>
    <property type="match status" value="1"/>
</dbReference>
<protein>
    <recommendedName>
        <fullName evidence="8">Zinc-dependent metalloprotease</fullName>
    </recommendedName>
</protein>
<dbReference type="AlphaFoldDB" id="A0A1V9FKL8"/>
<dbReference type="SUPFAM" id="SSF55486">
    <property type="entry name" value="Metalloproteases ('zincins'), catalytic domain"/>
    <property type="match status" value="1"/>
</dbReference>
<evidence type="ECO:0000259" key="3">
    <source>
        <dbReference type="Pfam" id="PF16313"/>
    </source>
</evidence>
<gene>
    <name evidence="6" type="ORF">A4R26_22065</name>
</gene>
<feature type="chain" id="PRO_5012054134" description="Zinc-dependent metalloprotease" evidence="2">
    <location>
        <begin position="21"/>
        <end position="849"/>
    </location>
</feature>
<comment type="caution">
    <text evidence="6">The sequence shown here is derived from an EMBL/GenBank/DDBJ whole genome shotgun (WGS) entry which is preliminary data.</text>
</comment>